<organism evidence="10 11">
    <name type="scientific">Phycisphaera mikurensis (strain NBRC 102666 / KCTC 22515 / FYK2301M01)</name>
    <dbReference type="NCBI Taxonomy" id="1142394"/>
    <lineage>
        <taxon>Bacteria</taxon>
        <taxon>Pseudomonadati</taxon>
        <taxon>Planctomycetota</taxon>
        <taxon>Phycisphaerae</taxon>
        <taxon>Phycisphaerales</taxon>
        <taxon>Phycisphaeraceae</taxon>
        <taxon>Phycisphaera</taxon>
    </lineage>
</organism>
<dbReference type="GO" id="GO:0005886">
    <property type="term" value="C:plasma membrane"/>
    <property type="evidence" value="ECO:0007669"/>
    <property type="project" value="UniProtKB-SubCell"/>
</dbReference>
<evidence type="ECO:0000313" key="11">
    <source>
        <dbReference type="Proteomes" id="UP000007881"/>
    </source>
</evidence>
<evidence type="ECO:0000256" key="7">
    <source>
        <dbReference type="RuleBase" id="RU000320"/>
    </source>
</evidence>
<gene>
    <name evidence="10" type="primary">mrpD</name>
    <name evidence="10" type="ordered locus">PSMK_06580</name>
</gene>
<dbReference type="GO" id="GO:0042773">
    <property type="term" value="P:ATP synthesis coupled electron transport"/>
    <property type="evidence" value="ECO:0007669"/>
    <property type="project" value="InterPro"/>
</dbReference>
<keyword evidence="4 7" id="KW-0812">Transmembrane</keyword>
<dbReference type="OrthoDB" id="9811718at2"/>
<dbReference type="InterPro" id="IPR003918">
    <property type="entry name" value="NADH_UbQ_OxRdtase"/>
</dbReference>
<feature type="transmembrane region" description="Helical" evidence="8">
    <location>
        <begin position="241"/>
        <end position="261"/>
    </location>
</feature>
<feature type="domain" description="NADH:quinone oxidoreductase/Mrp antiporter transmembrane" evidence="9">
    <location>
        <begin position="130"/>
        <end position="324"/>
    </location>
</feature>
<dbReference type="STRING" id="1142394.PSMK_06580"/>
<dbReference type="HOGENOM" id="CLU_007100_9_2_0"/>
<feature type="transmembrane region" description="Helical" evidence="8">
    <location>
        <begin position="206"/>
        <end position="229"/>
    </location>
</feature>
<dbReference type="Proteomes" id="UP000007881">
    <property type="component" value="Chromosome"/>
</dbReference>
<evidence type="ECO:0000256" key="4">
    <source>
        <dbReference type="ARBA" id="ARBA00022692"/>
    </source>
</evidence>
<evidence type="ECO:0000256" key="6">
    <source>
        <dbReference type="ARBA" id="ARBA00023136"/>
    </source>
</evidence>
<feature type="transmembrane region" description="Helical" evidence="8">
    <location>
        <begin position="111"/>
        <end position="128"/>
    </location>
</feature>
<feature type="transmembrane region" description="Helical" evidence="8">
    <location>
        <begin position="350"/>
        <end position="377"/>
    </location>
</feature>
<reference evidence="10 11" key="1">
    <citation type="submission" date="2012-02" db="EMBL/GenBank/DDBJ databases">
        <title>Complete genome sequence of Phycisphaera mikurensis NBRC 102666.</title>
        <authorList>
            <person name="Ankai A."/>
            <person name="Hosoyama A."/>
            <person name="Terui Y."/>
            <person name="Sekine M."/>
            <person name="Fukai R."/>
            <person name="Kato Y."/>
            <person name="Nakamura S."/>
            <person name="Yamada-Narita S."/>
            <person name="Kawakoshi A."/>
            <person name="Fukunaga Y."/>
            <person name="Yamazaki S."/>
            <person name="Fujita N."/>
        </authorList>
    </citation>
    <scope>NUCLEOTIDE SEQUENCE [LARGE SCALE GENOMIC DNA]</scope>
    <source>
        <strain evidence="11">NBRC 102666 / KCTC 22515 / FYK2301M01</strain>
    </source>
</reference>
<dbReference type="PRINTS" id="PR01437">
    <property type="entry name" value="NUOXDRDTASE4"/>
</dbReference>
<feature type="transmembrane region" description="Helical" evidence="8">
    <location>
        <begin position="32"/>
        <end position="50"/>
    </location>
</feature>
<evidence type="ECO:0000256" key="2">
    <source>
        <dbReference type="ARBA" id="ARBA00005346"/>
    </source>
</evidence>
<dbReference type="KEGG" id="phm:PSMK_06580"/>
<feature type="transmembrane region" description="Helical" evidence="8">
    <location>
        <begin position="432"/>
        <end position="452"/>
    </location>
</feature>
<proteinExistence type="inferred from homology"/>
<feature type="transmembrane region" description="Helical" evidence="8">
    <location>
        <begin position="398"/>
        <end position="420"/>
    </location>
</feature>
<sequence length="553" mass="57250">MSPELLVTLPVLLPVLGSLVGLAAWRHVRVQRAANVVASVLLLLAAAELLRRAAGGQVLAARLGGWPSPVAITFVADVTSAIMVLLNGLVAVGAAVYALGGIDRRREAAGFHPLMLGLFTSVSGAFLTADLFNLYVWFEVMLMSSFVLLALGGTRSQLKGALTYVTLSLVGSMFFLAGIGLTYAMLGTLNLAQLAERLAGAAEPQRYTPVAAVLLVAFLIKSAAFPFFAWLPASYHTPPPVISAVFAGLLTKVGVYVIIRFTALMFPAGHPDAAVVASLLTWIAALTMVTGVLAAAAQGEVRRILSFHIISQIGYMLMGIGIAGGALAAAEAAQAAGDPERAGALRAAGAMAMTGAVFYVLHHIVVKANLFLVAGIIERRCGSGRLTRIGGLASASPRLSALFMVPALSLAGIPVLSGFWSKFVLVRAGLAAEAWAIVAVSLLVSVMTLFSMMKIWSGAFWKPAPETGDTAAVPAAELARREAEAVGGRGWMEAGSAFLALVTVAIGLLAGPAIALAERGAEQLIGGTAYRDAALDRSPRGAPPPPRVGGTER</sequence>
<name>I0IC29_PHYMF</name>
<evidence type="ECO:0000256" key="8">
    <source>
        <dbReference type="SAM" id="Phobius"/>
    </source>
</evidence>
<keyword evidence="11" id="KW-1185">Reference proteome</keyword>
<protein>
    <submittedName>
        <fullName evidence="10">Na(+)/H(+) antiporter subunit D</fullName>
    </submittedName>
</protein>
<dbReference type="PATRIC" id="fig|1142394.8.peg.675"/>
<dbReference type="AlphaFoldDB" id="I0IC29"/>
<comment type="similarity">
    <text evidence="2">Belongs to the CPA3 antiporters (TC 2.A.63) subunit D family.</text>
</comment>
<dbReference type="PANTHER" id="PTHR42703">
    <property type="entry name" value="NADH DEHYDROGENASE"/>
    <property type="match status" value="1"/>
</dbReference>
<evidence type="ECO:0000256" key="1">
    <source>
        <dbReference type="ARBA" id="ARBA00004651"/>
    </source>
</evidence>
<comment type="subcellular location">
    <subcellularLocation>
        <location evidence="1">Cell membrane</location>
        <topology evidence="1">Multi-pass membrane protein</topology>
    </subcellularLocation>
    <subcellularLocation>
        <location evidence="7">Membrane</location>
        <topology evidence="7">Multi-pass membrane protein</topology>
    </subcellularLocation>
</comment>
<keyword evidence="6 8" id="KW-0472">Membrane</keyword>
<evidence type="ECO:0000259" key="9">
    <source>
        <dbReference type="Pfam" id="PF00361"/>
    </source>
</evidence>
<evidence type="ECO:0000256" key="5">
    <source>
        <dbReference type="ARBA" id="ARBA00022989"/>
    </source>
</evidence>
<feature type="transmembrane region" description="Helical" evidence="8">
    <location>
        <begin position="273"/>
        <end position="297"/>
    </location>
</feature>
<feature type="transmembrane region" description="Helical" evidence="8">
    <location>
        <begin position="164"/>
        <end position="186"/>
    </location>
</feature>
<dbReference type="EMBL" id="AP012338">
    <property type="protein sequence ID" value="BAM02817.1"/>
    <property type="molecule type" value="Genomic_DNA"/>
</dbReference>
<dbReference type="GO" id="GO:0008137">
    <property type="term" value="F:NADH dehydrogenase (ubiquinone) activity"/>
    <property type="evidence" value="ECO:0007669"/>
    <property type="project" value="InterPro"/>
</dbReference>
<feature type="transmembrane region" description="Helical" evidence="8">
    <location>
        <begin position="134"/>
        <end position="152"/>
    </location>
</feature>
<feature type="domain" description="NADH:quinone oxidoreductase/Mrp antiporter transmembrane" evidence="9">
    <location>
        <begin position="347"/>
        <end position="448"/>
    </location>
</feature>
<feature type="transmembrane region" description="Helical" evidence="8">
    <location>
        <begin position="70"/>
        <end position="99"/>
    </location>
</feature>
<dbReference type="InterPro" id="IPR050586">
    <property type="entry name" value="CPA3_Na-H_Antiporter_D"/>
</dbReference>
<dbReference type="PANTHER" id="PTHR42703:SF1">
    <property type="entry name" value="NA(+)_H(+) ANTIPORTER SUBUNIT D1"/>
    <property type="match status" value="1"/>
</dbReference>
<feature type="transmembrane region" description="Helical" evidence="8">
    <location>
        <begin position="309"/>
        <end position="330"/>
    </location>
</feature>
<evidence type="ECO:0000313" key="10">
    <source>
        <dbReference type="EMBL" id="BAM02817.1"/>
    </source>
</evidence>
<dbReference type="eggNOG" id="COG0651">
    <property type="taxonomic scope" value="Bacteria"/>
</dbReference>
<feature type="transmembrane region" description="Helical" evidence="8">
    <location>
        <begin position="497"/>
        <end position="517"/>
    </location>
</feature>
<dbReference type="Pfam" id="PF00361">
    <property type="entry name" value="Proton_antipo_M"/>
    <property type="match status" value="2"/>
</dbReference>
<keyword evidence="5 8" id="KW-1133">Transmembrane helix</keyword>
<evidence type="ECO:0000256" key="3">
    <source>
        <dbReference type="ARBA" id="ARBA00022475"/>
    </source>
</evidence>
<keyword evidence="3" id="KW-1003">Cell membrane</keyword>
<dbReference type="RefSeq" id="WP_014436037.1">
    <property type="nucleotide sequence ID" value="NC_017080.1"/>
</dbReference>
<accession>I0IC29</accession>
<dbReference type="InterPro" id="IPR001750">
    <property type="entry name" value="ND/Mrp_TM"/>
</dbReference>
<feature type="transmembrane region" description="Helical" evidence="8">
    <location>
        <begin position="6"/>
        <end position="25"/>
    </location>
</feature>